<evidence type="ECO:0000313" key="2">
    <source>
        <dbReference type="EMBL" id="MEC4176732.1"/>
    </source>
</evidence>
<dbReference type="Proteomes" id="UP001349994">
    <property type="component" value="Unassembled WGS sequence"/>
</dbReference>
<organism evidence="2 3">
    <name type="scientific">Adlercreutzia wanghongyangiae</name>
    <dbReference type="NCBI Taxonomy" id="3111451"/>
    <lineage>
        <taxon>Bacteria</taxon>
        <taxon>Bacillati</taxon>
        <taxon>Actinomycetota</taxon>
        <taxon>Coriobacteriia</taxon>
        <taxon>Eggerthellales</taxon>
        <taxon>Eggerthellaceae</taxon>
        <taxon>Adlercreutzia</taxon>
    </lineage>
</organism>
<keyword evidence="1" id="KW-1133">Transmembrane helix</keyword>
<dbReference type="RefSeq" id="WP_326425318.1">
    <property type="nucleotide sequence ID" value="NZ_JAYMFF010000020.1"/>
</dbReference>
<sequence length="93" mass="9380">MQDIALNAPTVVILLVIAALAVLAVRRMTRRGLCDCGDHCGDEGGCAGCPHCGSATGTAGQAASGEMPPCCQAVQRMAETAAHAAQAKEASNR</sequence>
<keyword evidence="1" id="KW-0812">Transmembrane</keyword>
<keyword evidence="3" id="KW-1185">Reference proteome</keyword>
<evidence type="ECO:0000256" key="1">
    <source>
        <dbReference type="SAM" id="Phobius"/>
    </source>
</evidence>
<proteinExistence type="predicted"/>
<reference evidence="2 3" key="1">
    <citation type="submission" date="2024-01" db="EMBL/GenBank/DDBJ databases">
        <title>novel species in genus Adlercreutzia.</title>
        <authorList>
            <person name="Liu X."/>
        </authorList>
    </citation>
    <scope>NUCLEOTIDE SEQUENCE [LARGE SCALE GENOMIC DNA]</scope>
    <source>
        <strain evidence="2 3">R7</strain>
    </source>
</reference>
<dbReference type="EMBL" id="JAYMFF010000020">
    <property type="protein sequence ID" value="MEC4176732.1"/>
    <property type="molecule type" value="Genomic_DNA"/>
</dbReference>
<gene>
    <name evidence="2" type="ORF">VIN30_09770</name>
</gene>
<evidence type="ECO:0008006" key="4">
    <source>
        <dbReference type="Google" id="ProtNLM"/>
    </source>
</evidence>
<accession>A0ABU6IJY6</accession>
<feature type="transmembrane region" description="Helical" evidence="1">
    <location>
        <begin position="6"/>
        <end position="25"/>
    </location>
</feature>
<evidence type="ECO:0000313" key="3">
    <source>
        <dbReference type="Proteomes" id="UP001349994"/>
    </source>
</evidence>
<protein>
    <recommendedName>
        <fullName evidence="4">FeoB-associated Cys-rich membrane protein</fullName>
    </recommendedName>
</protein>
<name>A0ABU6IJY6_9ACTN</name>
<comment type="caution">
    <text evidence="2">The sequence shown here is derived from an EMBL/GenBank/DDBJ whole genome shotgun (WGS) entry which is preliminary data.</text>
</comment>
<keyword evidence="1" id="KW-0472">Membrane</keyword>